<dbReference type="InterPro" id="IPR029033">
    <property type="entry name" value="His_PPase_superfam"/>
</dbReference>
<evidence type="ECO:0000313" key="2">
    <source>
        <dbReference type="EMBL" id="SHJ40995.1"/>
    </source>
</evidence>
<dbReference type="OrthoDB" id="280692at2"/>
<protein>
    <submittedName>
        <fullName evidence="2">Broad specificity phosphatase PhoE</fullName>
    </submittedName>
</protein>
<dbReference type="PANTHER" id="PTHR20935:SF0">
    <property type="entry name" value="SERINE_THREONINE-PROTEIN PHOSPHATASE PGAM5, MITOCHONDRIAL"/>
    <property type="match status" value="1"/>
</dbReference>
<dbReference type="RefSeq" id="WP_149786929.1">
    <property type="nucleotide sequence ID" value="NZ_FNIO01000001.1"/>
</dbReference>
<sequence length="217" mass="23846">MSTITLVRHGQANTAARDEADYDRLSALGHRQSEWLGDHLRDTREHYTRVYTGTLTRHRETVASMGFGADAAADARLNELEFFTLAHALRAEHGVPLPATREDFVGYMPRLLQAWADGQIEGAPEPFDRFEARITDALADIAGGHGPALIVTSGGLIGMAVRQVMGLDITAFARTAIAIMNTSVHRLHPIGDAMSLTQFNAVPHLDRPERQFAQTHL</sequence>
<dbReference type="InterPro" id="IPR013078">
    <property type="entry name" value="His_Pase_superF_clade-1"/>
</dbReference>
<proteinExistence type="predicted"/>
<dbReference type="Pfam" id="PF00300">
    <property type="entry name" value="His_Phos_1"/>
    <property type="match status" value="1"/>
</dbReference>
<dbReference type="SUPFAM" id="SSF53254">
    <property type="entry name" value="Phosphoglycerate mutase-like"/>
    <property type="match status" value="1"/>
</dbReference>
<dbReference type="CDD" id="cd07067">
    <property type="entry name" value="HP_PGM_like"/>
    <property type="match status" value="1"/>
</dbReference>
<evidence type="ECO:0000313" key="3">
    <source>
        <dbReference type="Proteomes" id="UP000324252"/>
    </source>
</evidence>
<dbReference type="PANTHER" id="PTHR20935">
    <property type="entry name" value="PHOSPHOGLYCERATE MUTASE-RELATED"/>
    <property type="match status" value="1"/>
</dbReference>
<dbReference type="GO" id="GO:0016787">
    <property type="term" value="F:hydrolase activity"/>
    <property type="evidence" value="ECO:0007669"/>
    <property type="project" value="UniProtKB-KW"/>
</dbReference>
<name>A0A1H0CT22_9RHOB</name>
<reference evidence="2 3" key="1">
    <citation type="submission" date="2016-11" db="EMBL/GenBank/DDBJ databases">
        <authorList>
            <person name="Varghese N."/>
            <person name="Submissions S."/>
        </authorList>
    </citation>
    <scope>NUCLEOTIDE SEQUENCE [LARGE SCALE GENOMIC DNA]</scope>
    <source>
        <strain evidence="2 3">DSM 29620</strain>
    </source>
</reference>
<dbReference type="Gene3D" id="3.40.50.1240">
    <property type="entry name" value="Phosphoglycerate mutase-like"/>
    <property type="match status" value="1"/>
</dbReference>
<dbReference type="EMBL" id="FQZZ01000001">
    <property type="protein sequence ID" value="SHJ40995.1"/>
    <property type="molecule type" value="Genomic_DNA"/>
</dbReference>
<organism evidence="2 3">
    <name type="scientific">Lutimaribacter pacificus</name>
    <dbReference type="NCBI Taxonomy" id="391948"/>
    <lineage>
        <taxon>Bacteria</taxon>
        <taxon>Pseudomonadati</taxon>
        <taxon>Pseudomonadota</taxon>
        <taxon>Alphaproteobacteria</taxon>
        <taxon>Rhodobacterales</taxon>
        <taxon>Roseobacteraceae</taxon>
        <taxon>Lutimaribacter</taxon>
    </lineage>
</organism>
<dbReference type="AlphaFoldDB" id="A0A1H0CT22"/>
<dbReference type="InterPro" id="IPR051021">
    <property type="entry name" value="Mito_Ser/Thr_phosphatase"/>
</dbReference>
<dbReference type="SMART" id="SM00855">
    <property type="entry name" value="PGAM"/>
    <property type="match status" value="1"/>
</dbReference>
<accession>A0A1H0CT22</accession>
<evidence type="ECO:0000256" key="1">
    <source>
        <dbReference type="ARBA" id="ARBA00022801"/>
    </source>
</evidence>
<gene>
    <name evidence="2" type="ORF">SAMN05444142_101156</name>
</gene>
<keyword evidence="1" id="KW-0378">Hydrolase</keyword>
<keyword evidence="3" id="KW-1185">Reference proteome</keyword>
<dbReference type="Proteomes" id="UP000324252">
    <property type="component" value="Unassembled WGS sequence"/>
</dbReference>